<feature type="domain" description="Aerotolerance regulator N-terminal" evidence="2">
    <location>
        <begin position="1"/>
        <end position="76"/>
    </location>
</feature>
<keyword evidence="1" id="KW-0812">Transmembrane</keyword>
<dbReference type="NCBIfam" id="TIGR02226">
    <property type="entry name" value="two_anch"/>
    <property type="match status" value="1"/>
</dbReference>
<dbReference type="Pfam" id="PF07584">
    <property type="entry name" value="BatA"/>
    <property type="match status" value="1"/>
</dbReference>
<evidence type="ECO:0000256" key="1">
    <source>
        <dbReference type="SAM" id="Phobius"/>
    </source>
</evidence>
<feature type="transmembrane region" description="Helical" evidence="1">
    <location>
        <begin position="56"/>
        <end position="74"/>
    </location>
</feature>
<feature type="transmembrane region" description="Helical" evidence="1">
    <location>
        <begin position="617"/>
        <end position="639"/>
    </location>
</feature>
<dbReference type="InterPro" id="IPR011933">
    <property type="entry name" value="Double_TM_dom"/>
</dbReference>
<keyword evidence="4" id="KW-1185">Reference proteome</keyword>
<dbReference type="AlphaFoldDB" id="A0A506PH88"/>
<keyword evidence="1" id="KW-1133">Transmembrane helix</keyword>
<sequence>MQFQHPELLYALLLLLIPIIIHLFQLRRFKKVAFTNVKFLKALEMQTRKSSQLKKWLVLLTRMGLLACIVLAFAQPFTNNINNFKTVQETVIYLDNSFSMEAKGSNGSLLNTAITELINTIPEDQVISLFTNDKTFTNTSLKAIKNELIDINFSTQQLPYNAAILNAERMFSNQTDTSKNLVIISDFQQQNDPFKIENLNDININLVQLKPQESSNVSIDSVAIDKTNLDNHELQVFMSRQGKAYIEIAVALYNFNDLVAKTAINFEDNNSVSFTIPANQKFNGKLQIEDDYLSFDNNFYFNINSNKTIKVLAVNQTDDAFLYKLYNGEDFDFKSFQLDNLNYNLIADQNLIVLNELPNIPNNLISSLKSFRDNGGHLVVIPSENADVIQYNNLLNNLNAPTYTDKFEIDKRISNINFSHPLLEGVFDKTVDNFQYPKVNSYFKKVSNTNAILSYEDNSAFLSVVNNVYVFSAALNDGQSNFKQSPLIVPIFYNMAVQSLQLPQLYYNIGNTNIIDIDVSIGGDDIITLKNAESSVIPLQQVFNNKVQITTNEFPETSGIVDVLLKENLLGHLSYNYNRSESQLNYQDVQNTVGANYFNNVVNAINSVKSAGEINGLWKWFVIFALCFLLIEMLILKFFK</sequence>
<dbReference type="Gene3D" id="3.40.50.410">
    <property type="entry name" value="von Willebrand factor, type A domain"/>
    <property type="match status" value="1"/>
</dbReference>
<dbReference type="OrthoDB" id="9810200at2"/>
<dbReference type="PANTHER" id="PTHR37464">
    <property type="entry name" value="BLL2463 PROTEIN"/>
    <property type="match status" value="1"/>
</dbReference>
<feature type="transmembrane region" description="Helical" evidence="1">
    <location>
        <begin position="6"/>
        <end position="24"/>
    </location>
</feature>
<evidence type="ECO:0000313" key="3">
    <source>
        <dbReference type="EMBL" id="TPV32447.1"/>
    </source>
</evidence>
<keyword evidence="1" id="KW-0472">Membrane</keyword>
<name>A0A506PH88_9FLAO</name>
<dbReference type="EMBL" id="VHIQ01000006">
    <property type="protein sequence ID" value="TPV32447.1"/>
    <property type="molecule type" value="Genomic_DNA"/>
</dbReference>
<evidence type="ECO:0000259" key="2">
    <source>
        <dbReference type="Pfam" id="PF07584"/>
    </source>
</evidence>
<dbReference type="Proteomes" id="UP000317332">
    <property type="component" value="Unassembled WGS sequence"/>
</dbReference>
<dbReference type="InterPro" id="IPR024163">
    <property type="entry name" value="Aerotolerance_reg_N"/>
</dbReference>
<dbReference type="RefSeq" id="WP_140990942.1">
    <property type="nucleotide sequence ID" value="NZ_VHIQ01000006.1"/>
</dbReference>
<protein>
    <recommendedName>
        <fullName evidence="2">Aerotolerance regulator N-terminal domain-containing protein</fullName>
    </recommendedName>
</protein>
<dbReference type="PANTHER" id="PTHR37464:SF1">
    <property type="entry name" value="BLL2463 PROTEIN"/>
    <property type="match status" value="1"/>
</dbReference>
<reference evidence="3 4" key="1">
    <citation type="submission" date="2019-06" db="EMBL/GenBank/DDBJ databases">
        <title>Flavobacteriaceae Paucihalobacterium erythroidium CWB-1, complete genome.</title>
        <authorList>
            <person name="Wu S."/>
        </authorList>
    </citation>
    <scope>NUCLEOTIDE SEQUENCE [LARGE SCALE GENOMIC DNA]</scope>
    <source>
        <strain evidence="3 4">CWB-1</strain>
    </source>
</reference>
<proteinExistence type="predicted"/>
<dbReference type="InterPro" id="IPR036465">
    <property type="entry name" value="vWFA_dom_sf"/>
</dbReference>
<comment type="caution">
    <text evidence="3">The sequence shown here is derived from an EMBL/GenBank/DDBJ whole genome shotgun (WGS) entry which is preliminary data.</text>
</comment>
<organism evidence="3 4">
    <name type="scientific">Paucihalobacter ruber</name>
    <dbReference type="NCBI Taxonomy" id="2567861"/>
    <lineage>
        <taxon>Bacteria</taxon>
        <taxon>Pseudomonadati</taxon>
        <taxon>Bacteroidota</taxon>
        <taxon>Flavobacteriia</taxon>
        <taxon>Flavobacteriales</taxon>
        <taxon>Flavobacteriaceae</taxon>
        <taxon>Paucihalobacter</taxon>
    </lineage>
</organism>
<evidence type="ECO:0000313" key="4">
    <source>
        <dbReference type="Proteomes" id="UP000317332"/>
    </source>
</evidence>
<gene>
    <name evidence="3" type="ORF">FJ651_12865</name>
</gene>
<accession>A0A506PH88</accession>